<reference evidence="2" key="1">
    <citation type="submission" date="2025-08" db="UniProtKB">
        <authorList>
            <consortium name="RefSeq"/>
        </authorList>
    </citation>
    <scope>IDENTIFICATION</scope>
</reference>
<sequence>MTAVCANGGGMVTSHYARWDRRDSVESGCQTDCSKEGDEVQPHQLTPFEKLTQDMSQDEKMVREITLGKRIGFYRIRGEIGSGNFSQVKLGIHSLTKEKVAIKILDKTKLDQKTQRLLSREISSMEKLHHPNIIRLYEVVETLSKLHLVMEYAGGGELFGKINTEGKFSEPESKLIFSQIVSAVKHMSWPSCWAHRRNLTCTPTMSNLHENQIIHRDLKAENVFYTSSTCVKVGDFGFSTVSKKGEMLNTFCGSPPYAAPELFRDEHYVGVYVDIWALGVLLYFMVTGTMPFRAETVAKLKKSILEGSYTVPPHVSEPCQRLIRGVLQPIPTERYGISYIMNNEWMQGVPYPTPLEPFQLDPKHLSETSTLKEEENEVKSTLEHLGITEEHIRNNQGRDARSSITGVYRIILHRVQRKKASESVPMMILPDPKERDLKKGSRVYRGIRHTSKFCSIL</sequence>
<keyword evidence="2" id="KW-0808">Transferase</keyword>
<evidence type="ECO:0000313" key="2">
    <source>
        <dbReference type="RefSeq" id="XP_073933634.1"/>
    </source>
</evidence>
<dbReference type="RefSeq" id="XP_073933634.1">
    <property type="nucleotide sequence ID" value="XM_074077533.1"/>
</dbReference>
<organism evidence="1 2">
    <name type="scientific">Castor canadensis</name>
    <name type="common">American beaver</name>
    <dbReference type="NCBI Taxonomy" id="51338"/>
    <lineage>
        <taxon>Eukaryota</taxon>
        <taxon>Metazoa</taxon>
        <taxon>Chordata</taxon>
        <taxon>Craniata</taxon>
        <taxon>Vertebrata</taxon>
        <taxon>Euteleostomi</taxon>
        <taxon>Mammalia</taxon>
        <taxon>Eutheria</taxon>
        <taxon>Euarchontoglires</taxon>
        <taxon>Glires</taxon>
        <taxon>Rodentia</taxon>
        <taxon>Castorimorpha</taxon>
        <taxon>Castoridae</taxon>
        <taxon>Castor</taxon>
    </lineage>
</organism>
<keyword evidence="2" id="KW-0418">Kinase</keyword>
<proteinExistence type="predicted"/>
<keyword evidence="1" id="KW-1185">Reference proteome</keyword>
<accession>A0AC58MW51</accession>
<evidence type="ECO:0000313" key="1">
    <source>
        <dbReference type="Proteomes" id="UP001732720"/>
    </source>
</evidence>
<name>A0AC58MW51_CASCN</name>
<protein>
    <submittedName>
        <fullName evidence="2">Serine/threonine-protein kinase NIM1 isoform X1</fullName>
    </submittedName>
</protein>
<gene>
    <name evidence="2" type="primary">Nim1k</name>
</gene>
<dbReference type="Proteomes" id="UP001732720">
    <property type="component" value="Chromosome 6"/>
</dbReference>